<dbReference type="Proteomes" id="UP000000292">
    <property type="component" value="Chromosome"/>
</dbReference>
<name>F8IIC8_ALIAT</name>
<dbReference type="STRING" id="1048834.TC41_0109"/>
<organism evidence="1 2">
    <name type="scientific">Alicyclobacillus acidocaldarius (strain Tc-4-1)</name>
    <name type="common">Bacillus acidocaldarius</name>
    <dbReference type="NCBI Taxonomy" id="1048834"/>
    <lineage>
        <taxon>Bacteria</taxon>
        <taxon>Bacillati</taxon>
        <taxon>Bacillota</taxon>
        <taxon>Bacilli</taxon>
        <taxon>Bacillales</taxon>
        <taxon>Alicyclobacillaceae</taxon>
        <taxon>Alicyclobacillus</taxon>
    </lineage>
</organism>
<evidence type="ECO:0000313" key="1">
    <source>
        <dbReference type="EMBL" id="AEJ42087.1"/>
    </source>
</evidence>
<accession>F8IIC8</accession>
<dbReference type="AlphaFoldDB" id="F8IIC8"/>
<proteinExistence type="predicted"/>
<protein>
    <submittedName>
        <fullName evidence="1">Uncharacterized protein</fullName>
    </submittedName>
</protein>
<evidence type="ECO:0000313" key="2">
    <source>
        <dbReference type="Proteomes" id="UP000000292"/>
    </source>
</evidence>
<sequence>MDGIHIRWPNVNRAISPPLKMVHADALNQTDDELSFALGEPLFRVSDLQLQSVGHASSPLSASQSPFSIDFTKI</sequence>
<reference evidence="2" key="2">
    <citation type="submission" date="2011-06" db="EMBL/GenBank/DDBJ databases">
        <title>The complete genome sequence of Alicyclobacillus acidocaldarius sp. Tc-4-1.</title>
        <authorList>
            <person name="Chen Y."/>
            <person name="He Y."/>
            <person name="Dong Z."/>
            <person name="Hu S."/>
        </authorList>
    </citation>
    <scope>NUCLEOTIDE SEQUENCE [LARGE SCALE GENOMIC DNA]</scope>
    <source>
        <strain evidence="2">Tc-4-1</strain>
    </source>
</reference>
<dbReference type="KEGG" id="aad:TC41_0109"/>
<gene>
    <name evidence="1" type="ordered locus">TC41_0109</name>
</gene>
<dbReference type="HOGENOM" id="CLU_2679499_0_0_9"/>
<reference evidence="1 2" key="1">
    <citation type="journal article" date="2011" name="J. Bacteriol.">
        <title>Complete Genome Sequence of Alicyclobacillus acidocaldarius Strain Tc-4-1.</title>
        <authorList>
            <person name="Chen Y."/>
            <person name="He Y."/>
            <person name="Zhang B."/>
            <person name="Yang J."/>
            <person name="Li W."/>
            <person name="Dong Z."/>
            <person name="Hu S."/>
        </authorList>
    </citation>
    <scope>NUCLEOTIDE SEQUENCE [LARGE SCALE GENOMIC DNA]</scope>
    <source>
        <strain evidence="1 2">Tc-4-1</strain>
    </source>
</reference>
<dbReference type="EMBL" id="CP002902">
    <property type="protein sequence ID" value="AEJ42087.1"/>
    <property type="molecule type" value="Genomic_DNA"/>
</dbReference>